<evidence type="ECO:0000313" key="1">
    <source>
        <dbReference type="EMBL" id="KAI5671009.1"/>
    </source>
</evidence>
<dbReference type="Proteomes" id="UP001060085">
    <property type="component" value="Linkage Group LG03"/>
</dbReference>
<sequence length="909" mass="100331">MRLSSPGFSLQSPEGEKRCLNSELWHACAGPLVSLPAVGSRVVYFPQGHSEQVAASTNKEVDHIPNVSSLPPQLICQLHNVTMHADVETDEVYAQMTLQPMSPQEQKEASFLPADLGSPSKQPTNYFCKTLTASDTSTHGGFSVPRRAAEKVFPPLDFSQQPPAQELIARDLHDNEWKFRHIFRGQPKRHLLTTGWSVFVSAKRLVAGDSVLFIWNEKNQLLLGIRRANRPQTVMPSSVLSSDSMHLGLLAAAAHAAATNSRFTIFYNPRASSTEFVIPLAKYVKAVCHTRVSVGMRFRMLFETEESSVRRYMGTITGISDMDPVRWPNSHWRSVKVGWDESTAGERQPRVSLWEIEPLTTFPMYTSPFPLRLKRPWPPGLPSFNGMKEEDMGMNSPLMWLRGDVGERALHCLNFQGVGVAPWMQPRFDATMLGMQNDLYQAMAAAAALQEMTPATVDPSKQALSSLLQLQQSQSVVSRPAASMQNQMLQESQSQPTFILSIPESQSHLQVQPQPQPLLIQQQLQHQTSFNNLQQQPQHHQPSALQHQQLNDHHQVSGVMPVLSQLTTSSQSQVQSPSLQSLSSMQQQSFADSNGNPSTNSIMSPLHSLLSSVPPDGTSHLLNVPRSGTLLSPTGWPPKRVAVDPVLSSIGSQCISPQLGPSNTNISPNSVSLPPFPGRECSIDQEGSGDPQNNLLFGVNIDSSSLLIQNEMSNLRGVVSESDSTSVPFGSSNYVSTTNTDFPSNNPTMTPSSCISESGFPKSSENVGQANLHIRTFVKVHKSGSFGRSLDITKFSSYHELRSELARMFGLEGHLEDPLRSGWQLVFVDRENDVLLLGDDPWPEFVNSVWCIKILSPQEVQHMGKRGLELLNSVPVSPLPNSTSCDDFTSRQESRNPSSMITSICSFDY</sequence>
<evidence type="ECO:0000313" key="2">
    <source>
        <dbReference type="Proteomes" id="UP001060085"/>
    </source>
</evidence>
<organism evidence="1 2">
    <name type="scientific">Catharanthus roseus</name>
    <name type="common">Madagascar periwinkle</name>
    <name type="synonym">Vinca rosea</name>
    <dbReference type="NCBI Taxonomy" id="4058"/>
    <lineage>
        <taxon>Eukaryota</taxon>
        <taxon>Viridiplantae</taxon>
        <taxon>Streptophyta</taxon>
        <taxon>Embryophyta</taxon>
        <taxon>Tracheophyta</taxon>
        <taxon>Spermatophyta</taxon>
        <taxon>Magnoliopsida</taxon>
        <taxon>eudicotyledons</taxon>
        <taxon>Gunneridae</taxon>
        <taxon>Pentapetalae</taxon>
        <taxon>asterids</taxon>
        <taxon>lamiids</taxon>
        <taxon>Gentianales</taxon>
        <taxon>Apocynaceae</taxon>
        <taxon>Rauvolfioideae</taxon>
        <taxon>Vinceae</taxon>
        <taxon>Catharanthinae</taxon>
        <taxon>Catharanthus</taxon>
    </lineage>
</organism>
<comment type="caution">
    <text evidence="1">The sequence shown here is derived from an EMBL/GenBank/DDBJ whole genome shotgun (WGS) entry which is preliminary data.</text>
</comment>
<accession>A0ACC0BED1</accession>
<name>A0ACC0BED1_CATRO</name>
<dbReference type="EMBL" id="CM044703">
    <property type="protein sequence ID" value="KAI5671009.1"/>
    <property type="molecule type" value="Genomic_DNA"/>
</dbReference>
<proteinExistence type="predicted"/>
<keyword evidence="2" id="KW-1185">Reference proteome</keyword>
<reference evidence="2" key="1">
    <citation type="journal article" date="2023" name="Nat. Plants">
        <title>Single-cell RNA sequencing provides a high-resolution roadmap for understanding the multicellular compartmentation of specialized metabolism.</title>
        <authorList>
            <person name="Sun S."/>
            <person name="Shen X."/>
            <person name="Li Y."/>
            <person name="Li Y."/>
            <person name="Wang S."/>
            <person name="Li R."/>
            <person name="Zhang H."/>
            <person name="Shen G."/>
            <person name="Guo B."/>
            <person name="Wei J."/>
            <person name="Xu J."/>
            <person name="St-Pierre B."/>
            <person name="Chen S."/>
            <person name="Sun C."/>
        </authorList>
    </citation>
    <scope>NUCLEOTIDE SEQUENCE [LARGE SCALE GENOMIC DNA]</scope>
</reference>
<gene>
    <name evidence="1" type="ORF">M9H77_11373</name>
</gene>
<protein>
    <submittedName>
        <fullName evidence="1">Uncharacterized protein</fullName>
    </submittedName>
</protein>